<organism evidence="2 3">
    <name type="scientific">Striga asiatica</name>
    <name type="common">Asiatic witchweed</name>
    <name type="synonym">Buchnera asiatica</name>
    <dbReference type="NCBI Taxonomy" id="4170"/>
    <lineage>
        <taxon>Eukaryota</taxon>
        <taxon>Viridiplantae</taxon>
        <taxon>Streptophyta</taxon>
        <taxon>Embryophyta</taxon>
        <taxon>Tracheophyta</taxon>
        <taxon>Spermatophyta</taxon>
        <taxon>Magnoliopsida</taxon>
        <taxon>eudicotyledons</taxon>
        <taxon>Gunneridae</taxon>
        <taxon>Pentapetalae</taxon>
        <taxon>asterids</taxon>
        <taxon>lamiids</taxon>
        <taxon>Lamiales</taxon>
        <taxon>Orobanchaceae</taxon>
        <taxon>Buchnereae</taxon>
        <taxon>Striga</taxon>
    </lineage>
</organism>
<accession>A0A5A7PC40</accession>
<proteinExistence type="predicted"/>
<dbReference type="Proteomes" id="UP000325081">
    <property type="component" value="Unassembled WGS sequence"/>
</dbReference>
<evidence type="ECO:0000313" key="2">
    <source>
        <dbReference type="EMBL" id="GER30086.1"/>
    </source>
</evidence>
<gene>
    <name evidence="2" type="ORF">STAS_06006</name>
</gene>
<dbReference type="EMBL" id="BKCP01004295">
    <property type="protein sequence ID" value="GER30086.1"/>
    <property type="molecule type" value="Genomic_DNA"/>
</dbReference>
<protein>
    <submittedName>
        <fullName evidence="2">Argonaute family protein</fullName>
    </submittedName>
</protein>
<evidence type="ECO:0000313" key="3">
    <source>
        <dbReference type="Proteomes" id="UP000325081"/>
    </source>
</evidence>
<dbReference type="OrthoDB" id="1111977at2759"/>
<feature type="region of interest" description="Disordered" evidence="1">
    <location>
        <begin position="48"/>
        <end position="75"/>
    </location>
</feature>
<sequence>ESGERSSARSKRPTKPSLAAKDSHTMVRKACSVWVFCLTTSSNLLWSCPKGTRNRSPEADGSLSESDRKSSRRRPHTKIYKVVINFDAKIPMSAIANALSGHETKHF</sequence>
<reference evidence="3" key="1">
    <citation type="journal article" date="2019" name="Curr. Biol.">
        <title>Genome Sequence of Striga asiatica Provides Insight into the Evolution of Plant Parasitism.</title>
        <authorList>
            <person name="Yoshida S."/>
            <person name="Kim S."/>
            <person name="Wafula E.K."/>
            <person name="Tanskanen J."/>
            <person name="Kim Y.M."/>
            <person name="Honaas L."/>
            <person name="Yang Z."/>
            <person name="Spallek T."/>
            <person name="Conn C.E."/>
            <person name="Ichihashi Y."/>
            <person name="Cheong K."/>
            <person name="Cui S."/>
            <person name="Der J.P."/>
            <person name="Gundlach H."/>
            <person name="Jiao Y."/>
            <person name="Hori C."/>
            <person name="Ishida J.K."/>
            <person name="Kasahara H."/>
            <person name="Kiba T."/>
            <person name="Kim M.S."/>
            <person name="Koo N."/>
            <person name="Laohavisit A."/>
            <person name="Lee Y.H."/>
            <person name="Lumba S."/>
            <person name="McCourt P."/>
            <person name="Mortimer J.C."/>
            <person name="Mutuku J.M."/>
            <person name="Nomura T."/>
            <person name="Sasaki-Sekimoto Y."/>
            <person name="Seto Y."/>
            <person name="Wang Y."/>
            <person name="Wakatake T."/>
            <person name="Sakakibara H."/>
            <person name="Demura T."/>
            <person name="Yamaguchi S."/>
            <person name="Yoneyama K."/>
            <person name="Manabe R.I."/>
            <person name="Nelson D.C."/>
            <person name="Schulman A.H."/>
            <person name="Timko M.P."/>
            <person name="dePamphilis C.W."/>
            <person name="Choi D."/>
            <person name="Shirasu K."/>
        </authorList>
    </citation>
    <scope>NUCLEOTIDE SEQUENCE [LARGE SCALE GENOMIC DNA]</scope>
    <source>
        <strain evidence="3">cv. UVA1</strain>
    </source>
</reference>
<keyword evidence="3" id="KW-1185">Reference proteome</keyword>
<dbReference type="AlphaFoldDB" id="A0A5A7PC40"/>
<name>A0A5A7PC40_STRAF</name>
<evidence type="ECO:0000256" key="1">
    <source>
        <dbReference type="SAM" id="MobiDB-lite"/>
    </source>
</evidence>
<feature type="non-terminal residue" evidence="2">
    <location>
        <position position="1"/>
    </location>
</feature>
<feature type="region of interest" description="Disordered" evidence="1">
    <location>
        <begin position="1"/>
        <end position="25"/>
    </location>
</feature>
<comment type="caution">
    <text evidence="2">The sequence shown here is derived from an EMBL/GenBank/DDBJ whole genome shotgun (WGS) entry which is preliminary data.</text>
</comment>